<protein>
    <recommendedName>
        <fullName evidence="3">Serine kinase</fullName>
    </recommendedName>
</protein>
<dbReference type="Gene3D" id="3.40.50.300">
    <property type="entry name" value="P-loop containing nucleotide triphosphate hydrolases"/>
    <property type="match status" value="1"/>
</dbReference>
<sequence>MHNVAGAGKVTLDPPSITREVLGVPVVEGETPEPWDAPVVARPYWWADADRLLFRSDDGASVYVERGAVTLRAPDGESRIANDWLAYATAARALLTLDGRYNLHATLVAAPDGRMVAILGDSRAGKSTTTVELVTRGWGFACDDIAEVVTGPKGALARPVERPVHLSEAAARRLGGDPAVGRWLPEREKRVYAVVGADLTPRPLAAMVLLSTLAAGNQVEVRPVPALQAITTVADSGDRYGVCHLPEHRSAYLRWATELTRTVPLWTVARPAEGDSVAAVADAVASISG</sequence>
<comment type="caution">
    <text evidence="1">The sequence shown here is derived from an EMBL/GenBank/DDBJ whole genome shotgun (WGS) entry which is preliminary data.</text>
</comment>
<evidence type="ECO:0000313" key="2">
    <source>
        <dbReference type="Proteomes" id="UP001501821"/>
    </source>
</evidence>
<dbReference type="RefSeq" id="WP_344777272.1">
    <property type="nucleotide sequence ID" value="NZ_BAABAH010000013.1"/>
</dbReference>
<evidence type="ECO:0008006" key="3">
    <source>
        <dbReference type="Google" id="ProtNLM"/>
    </source>
</evidence>
<evidence type="ECO:0000313" key="1">
    <source>
        <dbReference type="EMBL" id="GAA3828247.1"/>
    </source>
</evidence>
<dbReference type="EMBL" id="BAABAH010000013">
    <property type="protein sequence ID" value="GAA3828247.1"/>
    <property type="molecule type" value="Genomic_DNA"/>
</dbReference>
<organism evidence="1 2">
    <name type="scientific">Nocardioides panacisoli</name>
    <dbReference type="NCBI Taxonomy" id="627624"/>
    <lineage>
        <taxon>Bacteria</taxon>
        <taxon>Bacillati</taxon>
        <taxon>Actinomycetota</taxon>
        <taxon>Actinomycetes</taxon>
        <taxon>Propionibacteriales</taxon>
        <taxon>Nocardioidaceae</taxon>
        <taxon>Nocardioides</taxon>
    </lineage>
</organism>
<gene>
    <name evidence="1" type="ORF">GCM10022242_32060</name>
</gene>
<dbReference type="Proteomes" id="UP001501821">
    <property type="component" value="Unassembled WGS sequence"/>
</dbReference>
<dbReference type="SUPFAM" id="SSF53795">
    <property type="entry name" value="PEP carboxykinase-like"/>
    <property type="match status" value="1"/>
</dbReference>
<proteinExistence type="predicted"/>
<keyword evidence="2" id="KW-1185">Reference proteome</keyword>
<name>A0ABP7IW60_9ACTN</name>
<reference evidence="2" key="1">
    <citation type="journal article" date="2019" name="Int. J. Syst. Evol. Microbiol.">
        <title>The Global Catalogue of Microorganisms (GCM) 10K type strain sequencing project: providing services to taxonomists for standard genome sequencing and annotation.</title>
        <authorList>
            <consortium name="The Broad Institute Genomics Platform"/>
            <consortium name="The Broad Institute Genome Sequencing Center for Infectious Disease"/>
            <person name="Wu L."/>
            <person name="Ma J."/>
        </authorList>
    </citation>
    <scope>NUCLEOTIDE SEQUENCE [LARGE SCALE GENOMIC DNA]</scope>
    <source>
        <strain evidence="2">JCM 16953</strain>
    </source>
</reference>
<accession>A0ABP7IW60</accession>
<dbReference type="InterPro" id="IPR027417">
    <property type="entry name" value="P-loop_NTPase"/>
</dbReference>